<feature type="domain" description="Rv3651-like middle" evidence="2">
    <location>
        <begin position="121"/>
        <end position="230"/>
    </location>
</feature>
<dbReference type="InterPro" id="IPR041439">
    <property type="entry name" value="Rv3651-like_middle"/>
</dbReference>
<dbReference type="Proteomes" id="UP000241595">
    <property type="component" value="Unassembled WGS sequence"/>
</dbReference>
<organism evidence="4 5">
    <name type="scientific">Mycobacterium terramassiliense</name>
    <dbReference type="NCBI Taxonomy" id="1841859"/>
    <lineage>
        <taxon>Bacteria</taxon>
        <taxon>Bacillati</taxon>
        <taxon>Actinomycetota</taxon>
        <taxon>Actinomycetes</taxon>
        <taxon>Mycobacteriales</taxon>
        <taxon>Mycobacteriaceae</taxon>
        <taxon>Mycobacterium</taxon>
    </lineage>
</organism>
<evidence type="ECO:0000313" key="4">
    <source>
        <dbReference type="EMBL" id="SPM30146.1"/>
    </source>
</evidence>
<dbReference type="AlphaFoldDB" id="A0A2U3NF38"/>
<dbReference type="InterPro" id="IPR041458">
    <property type="entry name" value="Rv3651-like_N"/>
</dbReference>
<feature type="domain" description="Rv3651-like C-terminal" evidence="3">
    <location>
        <begin position="240"/>
        <end position="357"/>
    </location>
</feature>
<evidence type="ECO:0000259" key="1">
    <source>
        <dbReference type="Pfam" id="PF18007"/>
    </source>
</evidence>
<dbReference type="InterPro" id="IPR048578">
    <property type="entry name" value="Rv3651-like_C"/>
</dbReference>
<dbReference type="Pfam" id="PF18621">
    <property type="entry name" value="Rv3651-like_middle"/>
    <property type="match status" value="1"/>
</dbReference>
<dbReference type="Pfam" id="PF21043">
    <property type="entry name" value="Rv3651-like_C"/>
    <property type="match status" value="1"/>
</dbReference>
<feature type="domain" description="Rv3651-like N-terminal" evidence="1">
    <location>
        <begin position="26"/>
        <end position="116"/>
    </location>
</feature>
<dbReference type="EMBL" id="FTRV01000015">
    <property type="protein sequence ID" value="SPM30146.1"/>
    <property type="molecule type" value="Genomic_DNA"/>
</dbReference>
<name>A0A2U3NF38_9MYCO</name>
<proteinExistence type="predicted"/>
<evidence type="ECO:0000259" key="2">
    <source>
        <dbReference type="Pfam" id="PF18621"/>
    </source>
</evidence>
<evidence type="ECO:0000259" key="3">
    <source>
        <dbReference type="Pfam" id="PF21043"/>
    </source>
</evidence>
<keyword evidence="5" id="KW-1185">Reference proteome</keyword>
<reference evidence="4 5" key="1">
    <citation type="submission" date="2017-01" db="EMBL/GenBank/DDBJ databases">
        <authorList>
            <consortium name="Urmite Genomes"/>
        </authorList>
    </citation>
    <scope>NUCLEOTIDE SEQUENCE [LARGE SCALE GENOMIC DNA]</scope>
    <source>
        <strain evidence="4 5">AB308</strain>
    </source>
</reference>
<protein>
    <recommendedName>
        <fullName evidence="6">Rv3651-like N-terminal domain-containing protein</fullName>
    </recommendedName>
</protein>
<evidence type="ECO:0008006" key="6">
    <source>
        <dbReference type="Google" id="ProtNLM"/>
    </source>
</evidence>
<dbReference type="Pfam" id="PF18007">
    <property type="entry name" value="Rv3651-like_N"/>
    <property type="match status" value="1"/>
</dbReference>
<evidence type="ECO:0000313" key="5">
    <source>
        <dbReference type="Proteomes" id="UP000241595"/>
    </source>
</evidence>
<sequence>MTLRVLPHPGPVAPAGSRKIGPMAHDWLLVETLGGEPAVVAQGRQLKNLVPITTFLRRSPHLAAVRTAIAESVQTGQSLTSITTKRDRVIRTEPVVMSDGHVHGVHVWTGPADAEPSQRPIPGPLKWDLTLGVATDTRQSLANSGKNPDVEVTLGRAFAEDLPSRELNPNETKVLAMAVRAKPDQTICSTWDVTDWQGKPIRIGFVARTAVEPGPDGRDHLIARAMNWRSVLRGPVVSTDDLAQRILNGLAQAGVHRALVDLDSWTLLKWLDDPCTFYDWRGHKTDRPKVHPDDEHLKAAMTTEFVDGPTSRVLRMRGHDGDWVPVHVTVSKVELEPDTFAGLVSLRLPTDEEVAAAGLPNGADNAS</sequence>
<gene>
    <name evidence="4" type="ORF">MTAB308_3648</name>
</gene>
<dbReference type="STRING" id="1841859.GCA_900157385_03649"/>
<accession>A0A2U3NF38</accession>